<dbReference type="PANTHER" id="PTHR35696:SF1">
    <property type="entry name" value="ELECTRON CARRIER_IRON ION-BINDING PROTEIN"/>
    <property type="match status" value="1"/>
</dbReference>
<dbReference type="PANTHER" id="PTHR35696">
    <property type="entry name" value="ELECTRON CARRIER/IRON ION-BINDING PROTEIN"/>
    <property type="match status" value="1"/>
</dbReference>
<reference evidence="2" key="1">
    <citation type="journal article" date="2016" name="Nat. Genet.">
        <title>A high-quality carrot genome assembly provides new insights into carotenoid accumulation and asterid genome evolution.</title>
        <authorList>
            <person name="Iorizzo M."/>
            <person name="Ellison S."/>
            <person name="Senalik D."/>
            <person name="Zeng P."/>
            <person name="Satapoomin P."/>
            <person name="Huang J."/>
            <person name="Bowman M."/>
            <person name="Iovene M."/>
            <person name="Sanseverino W."/>
            <person name="Cavagnaro P."/>
            <person name="Yildiz M."/>
            <person name="Macko-Podgorni A."/>
            <person name="Moranska E."/>
            <person name="Grzebelus E."/>
            <person name="Grzebelus D."/>
            <person name="Ashrafi H."/>
            <person name="Zheng Z."/>
            <person name="Cheng S."/>
            <person name="Spooner D."/>
            <person name="Van Deynze A."/>
            <person name="Simon P."/>
        </authorList>
    </citation>
    <scope>NUCLEOTIDE SEQUENCE</scope>
    <source>
        <tissue evidence="2">Leaf</tissue>
    </source>
</reference>
<evidence type="ECO:0000256" key="1">
    <source>
        <dbReference type="SAM" id="MobiDB-lite"/>
    </source>
</evidence>
<dbReference type="EMBL" id="CP093343">
    <property type="protein sequence ID" value="WOG81373.1"/>
    <property type="molecule type" value="Genomic_DNA"/>
</dbReference>
<feature type="region of interest" description="Disordered" evidence="1">
    <location>
        <begin position="1"/>
        <end position="29"/>
    </location>
</feature>
<feature type="region of interest" description="Disordered" evidence="1">
    <location>
        <begin position="86"/>
        <end position="115"/>
    </location>
</feature>
<reference evidence="2" key="2">
    <citation type="submission" date="2022-03" db="EMBL/GenBank/DDBJ databases">
        <title>Draft title - Genomic analysis of global carrot germplasm unveils the trajectory of domestication and the origin of high carotenoid orange carrot.</title>
        <authorList>
            <person name="Iorizzo M."/>
            <person name="Ellison S."/>
            <person name="Senalik D."/>
            <person name="Macko-Podgorni A."/>
            <person name="Grzebelus D."/>
            <person name="Bostan H."/>
            <person name="Rolling W."/>
            <person name="Curaba J."/>
            <person name="Simon P."/>
        </authorList>
    </citation>
    <scope>NUCLEOTIDE SEQUENCE</scope>
    <source>
        <tissue evidence="2">Leaf</tissue>
    </source>
</reference>
<accession>A0AAF1AFL3</accession>
<evidence type="ECO:0000313" key="2">
    <source>
        <dbReference type="EMBL" id="WOG81373.1"/>
    </source>
</evidence>
<evidence type="ECO:0000313" key="3">
    <source>
        <dbReference type="Proteomes" id="UP000077755"/>
    </source>
</evidence>
<protein>
    <submittedName>
        <fullName evidence="2">Uncharacterized protein</fullName>
    </submittedName>
</protein>
<keyword evidence="3" id="KW-1185">Reference proteome</keyword>
<feature type="compositionally biased region" description="Polar residues" evidence="1">
    <location>
        <begin position="94"/>
        <end position="109"/>
    </location>
</feature>
<organism evidence="2 3">
    <name type="scientific">Daucus carota subsp. sativus</name>
    <name type="common">Carrot</name>
    <dbReference type="NCBI Taxonomy" id="79200"/>
    <lineage>
        <taxon>Eukaryota</taxon>
        <taxon>Viridiplantae</taxon>
        <taxon>Streptophyta</taxon>
        <taxon>Embryophyta</taxon>
        <taxon>Tracheophyta</taxon>
        <taxon>Spermatophyta</taxon>
        <taxon>Magnoliopsida</taxon>
        <taxon>eudicotyledons</taxon>
        <taxon>Gunneridae</taxon>
        <taxon>Pentapetalae</taxon>
        <taxon>asterids</taxon>
        <taxon>campanulids</taxon>
        <taxon>Apiales</taxon>
        <taxon>Apiaceae</taxon>
        <taxon>Apioideae</taxon>
        <taxon>Scandiceae</taxon>
        <taxon>Daucinae</taxon>
        <taxon>Daucus</taxon>
        <taxon>Daucus sect. Daucus</taxon>
    </lineage>
</organism>
<dbReference type="KEGG" id="dcr:108209272"/>
<feature type="compositionally biased region" description="Polar residues" evidence="1">
    <location>
        <begin position="1"/>
        <end position="21"/>
    </location>
</feature>
<dbReference type="Proteomes" id="UP000077755">
    <property type="component" value="Chromosome 1"/>
</dbReference>
<proteinExistence type="predicted"/>
<dbReference type="Pfam" id="PF05142">
    <property type="entry name" value="DUF702"/>
    <property type="match status" value="1"/>
</dbReference>
<sequence length="409" mass="44971">MASSSPPVPSNTAADNATPNRASAPITAAVSPAINSSRNLRGLNKPKCIKCGNVARSRCPYQSCKNCCAKAQNPCHIHVLKGSTSFPDKAPATGSPSSEQQPNDVSLSGNPHRLNSVRQLSSNFSQFNNLQNPIRSRKPLTVKEAGEINEWRYEKVQEYKDMNVEVENEAFDRYMRNVSLLEEVFNVKSTPDGPVNDGGSPISDGNATSAEDERQMEIAKIKSILRSDPTRAENFRNRMQCAVDEVLKKLQKAEAHDAGTGSSEQEEYVGSPGKKNLSWNEAVAALIDKINKAQSVEDLVVCMEMKDELFNQHAKSTHAESESVPIPMALQTDDLTVGMEMEDQLFHQHTESIQAASESVAIPTVLQTDEVKPQIPDPPIKFATTKPVDPEEFKQISAYFDSLEDIEEL</sequence>
<gene>
    <name evidence="2" type="ORF">DCAR_0100519</name>
</gene>
<feature type="region of interest" description="Disordered" evidence="1">
    <location>
        <begin position="189"/>
        <end position="212"/>
    </location>
</feature>
<feature type="region of interest" description="Disordered" evidence="1">
    <location>
        <begin position="254"/>
        <end position="274"/>
    </location>
</feature>
<name>A0AAF1AFL3_DAUCS</name>
<dbReference type="AlphaFoldDB" id="A0AAF1AFL3"/>